<reference evidence="3" key="1">
    <citation type="journal article" date="2019" name="Int. J. Syst. Evol. Microbiol.">
        <title>The Global Catalogue of Microorganisms (GCM) 10K type strain sequencing project: providing services to taxonomists for standard genome sequencing and annotation.</title>
        <authorList>
            <consortium name="The Broad Institute Genomics Platform"/>
            <consortium name="The Broad Institute Genome Sequencing Center for Infectious Disease"/>
            <person name="Wu L."/>
            <person name="Ma J."/>
        </authorList>
    </citation>
    <scope>NUCLEOTIDE SEQUENCE [LARGE SCALE GENOMIC DNA]</scope>
    <source>
        <strain evidence="3">JCM 4816</strain>
    </source>
</reference>
<protein>
    <submittedName>
        <fullName evidence="2">Flavoprotein</fullName>
    </submittedName>
</protein>
<evidence type="ECO:0000313" key="2">
    <source>
        <dbReference type="EMBL" id="MFC5909489.1"/>
    </source>
</evidence>
<comment type="caution">
    <text evidence="2">The sequence shown here is derived from an EMBL/GenBank/DDBJ whole genome shotgun (WGS) entry which is preliminary data.</text>
</comment>
<dbReference type="PANTHER" id="PTHR14359">
    <property type="entry name" value="HOMO-OLIGOMERIC FLAVIN CONTAINING CYS DECARBOXYLASE FAMILY"/>
    <property type="match status" value="1"/>
</dbReference>
<evidence type="ECO:0000313" key="3">
    <source>
        <dbReference type="Proteomes" id="UP001596174"/>
    </source>
</evidence>
<feature type="domain" description="Flavoprotein" evidence="1">
    <location>
        <begin position="31"/>
        <end position="150"/>
    </location>
</feature>
<proteinExistence type="predicted"/>
<evidence type="ECO:0000259" key="1">
    <source>
        <dbReference type="Pfam" id="PF02441"/>
    </source>
</evidence>
<dbReference type="SUPFAM" id="SSF52507">
    <property type="entry name" value="Homo-oligomeric flavin-containing Cys decarboxylases, HFCD"/>
    <property type="match status" value="1"/>
</dbReference>
<sequence>MQGGAVSTAKQKTLGVVGCAVGGLEGLRRGLVQPAITQGWQVAVTLTPTAGRWLRESGEAARLEALTKFPVRDEPRLPTEGRPHPPVDCFILAPASANTIAKLALGIMDNQALTQVGEALGTLDTPVIIFPRVNAAHARHPRWQGHLDALRESGACLIYGPEVWPLYEPREASPKRELPWAAALTAANAAVS</sequence>
<dbReference type="RefSeq" id="WP_380585336.1">
    <property type="nucleotide sequence ID" value="NZ_JBHSQJ010000083.1"/>
</dbReference>
<dbReference type="EMBL" id="JBHSQJ010000083">
    <property type="protein sequence ID" value="MFC5909489.1"/>
    <property type="molecule type" value="Genomic_DNA"/>
</dbReference>
<organism evidence="2 3">
    <name type="scientific">Streptacidiphilus monticola</name>
    <dbReference type="NCBI Taxonomy" id="2161674"/>
    <lineage>
        <taxon>Bacteria</taxon>
        <taxon>Bacillati</taxon>
        <taxon>Actinomycetota</taxon>
        <taxon>Actinomycetes</taxon>
        <taxon>Kitasatosporales</taxon>
        <taxon>Streptomycetaceae</taxon>
        <taxon>Streptacidiphilus</taxon>
    </lineage>
</organism>
<accession>A0ABW1G4H6</accession>
<dbReference type="InterPro" id="IPR036551">
    <property type="entry name" value="Flavin_trans-like"/>
</dbReference>
<keyword evidence="3" id="KW-1185">Reference proteome</keyword>
<dbReference type="Proteomes" id="UP001596174">
    <property type="component" value="Unassembled WGS sequence"/>
</dbReference>
<dbReference type="PANTHER" id="PTHR14359:SF6">
    <property type="entry name" value="PHOSPHOPANTOTHENOYLCYSTEINE DECARBOXYLASE"/>
    <property type="match status" value="1"/>
</dbReference>
<dbReference type="InterPro" id="IPR003382">
    <property type="entry name" value="Flavoprotein"/>
</dbReference>
<dbReference type="Pfam" id="PF02441">
    <property type="entry name" value="Flavoprotein"/>
    <property type="match status" value="1"/>
</dbReference>
<name>A0ABW1G4H6_9ACTN</name>
<gene>
    <name evidence="2" type="ORF">ACFP3V_20000</name>
</gene>
<dbReference type="Gene3D" id="3.40.50.1950">
    <property type="entry name" value="Flavin prenyltransferase-like"/>
    <property type="match status" value="1"/>
</dbReference>